<gene>
    <name evidence="2" type="ORF">DFH94DRAFT_675138</name>
</gene>
<sequence>MSSPSCVPVFDVHSHRQDGQLGFQGWFYDGKANAYITTHHAAGSVRSPPLPSTSPPSLAFYSFDQWNALLNTDCSSNLYAGCSLAVPFSDPSFSTGSRDLELSPSCNSSTPPSSMASPPGGDSQLYLTSPDLLSHALSSPFKTSDVGGQDLAAPVRPYQDHVVPWPQSIDISHAMPPRQHIPQPLYLPENRITADVPSIANQSLQDPAANHLGALPDNFIAPPAPIETTSLGLYYSDTTQSSDVPLVSTRAENNTSAPCVFQRVPRPSENWTFRAVDPAKKASRSRRAQSDKARPSDALTATPTTTTPSSGAKVEPLVECKQCGYLQLTRRMGDFRRHLKKHEEHLSRVICCGVPSTHPAVVSLRPGHLTHWYDDHPFYGGCGRSYSRMDALQRHLKKSGCIGGNAKDHQTWRKLYFLDKSRRPRKPAESSVP</sequence>
<dbReference type="AlphaFoldDB" id="A0A9P5JYP5"/>
<feature type="region of interest" description="Disordered" evidence="1">
    <location>
        <begin position="272"/>
        <end position="312"/>
    </location>
</feature>
<proteinExistence type="predicted"/>
<feature type="compositionally biased region" description="Low complexity" evidence="1">
    <location>
        <begin position="296"/>
        <end position="312"/>
    </location>
</feature>
<protein>
    <submittedName>
        <fullName evidence="2">Uncharacterized protein</fullName>
    </submittedName>
</protein>
<accession>A0A9P5JYP5</accession>
<feature type="region of interest" description="Disordered" evidence="1">
    <location>
        <begin position="99"/>
        <end position="127"/>
    </location>
</feature>
<dbReference type="EMBL" id="WHVB01000028">
    <property type="protein sequence ID" value="KAF8469386.1"/>
    <property type="molecule type" value="Genomic_DNA"/>
</dbReference>
<reference evidence="2" key="1">
    <citation type="submission" date="2019-10" db="EMBL/GenBank/DDBJ databases">
        <authorList>
            <consortium name="DOE Joint Genome Institute"/>
            <person name="Kuo A."/>
            <person name="Miyauchi S."/>
            <person name="Kiss E."/>
            <person name="Drula E."/>
            <person name="Kohler A."/>
            <person name="Sanchez-Garcia M."/>
            <person name="Andreopoulos B."/>
            <person name="Barry K.W."/>
            <person name="Bonito G."/>
            <person name="Buee M."/>
            <person name="Carver A."/>
            <person name="Chen C."/>
            <person name="Cichocki N."/>
            <person name="Clum A."/>
            <person name="Culley D."/>
            <person name="Crous P.W."/>
            <person name="Fauchery L."/>
            <person name="Girlanda M."/>
            <person name="Hayes R."/>
            <person name="Keri Z."/>
            <person name="LaButti K."/>
            <person name="Lipzen A."/>
            <person name="Lombard V."/>
            <person name="Magnuson J."/>
            <person name="Maillard F."/>
            <person name="Morin E."/>
            <person name="Murat C."/>
            <person name="Nolan M."/>
            <person name="Ohm R."/>
            <person name="Pangilinan J."/>
            <person name="Pereira M."/>
            <person name="Perotto S."/>
            <person name="Peter M."/>
            <person name="Riley R."/>
            <person name="Sitrit Y."/>
            <person name="Stielow B."/>
            <person name="Szollosi G."/>
            <person name="Zifcakova L."/>
            <person name="Stursova M."/>
            <person name="Spatafora J.W."/>
            <person name="Tedersoo L."/>
            <person name="Vaario L.-M."/>
            <person name="Yamada A."/>
            <person name="Yan M."/>
            <person name="Wang P."/>
            <person name="Xu J."/>
            <person name="Bruns T."/>
            <person name="Baldrian P."/>
            <person name="Vilgalys R."/>
            <person name="Henrissat B."/>
            <person name="Grigoriev I.V."/>
            <person name="Hibbett D."/>
            <person name="Nagy L.G."/>
            <person name="Martin F.M."/>
        </authorList>
    </citation>
    <scope>NUCLEOTIDE SEQUENCE</scope>
    <source>
        <strain evidence="2">Prilba</strain>
    </source>
</reference>
<comment type="caution">
    <text evidence="2">The sequence shown here is derived from an EMBL/GenBank/DDBJ whole genome shotgun (WGS) entry which is preliminary data.</text>
</comment>
<evidence type="ECO:0000313" key="2">
    <source>
        <dbReference type="EMBL" id="KAF8469386.1"/>
    </source>
</evidence>
<organism evidence="2 3">
    <name type="scientific">Russula ochroleuca</name>
    <dbReference type="NCBI Taxonomy" id="152965"/>
    <lineage>
        <taxon>Eukaryota</taxon>
        <taxon>Fungi</taxon>
        <taxon>Dikarya</taxon>
        <taxon>Basidiomycota</taxon>
        <taxon>Agaricomycotina</taxon>
        <taxon>Agaricomycetes</taxon>
        <taxon>Russulales</taxon>
        <taxon>Russulaceae</taxon>
        <taxon>Russula</taxon>
    </lineage>
</organism>
<reference evidence="2" key="2">
    <citation type="journal article" date="2020" name="Nat. Commun.">
        <title>Large-scale genome sequencing of mycorrhizal fungi provides insights into the early evolution of symbiotic traits.</title>
        <authorList>
            <person name="Miyauchi S."/>
            <person name="Kiss E."/>
            <person name="Kuo A."/>
            <person name="Drula E."/>
            <person name="Kohler A."/>
            <person name="Sanchez-Garcia M."/>
            <person name="Morin E."/>
            <person name="Andreopoulos B."/>
            <person name="Barry K.W."/>
            <person name="Bonito G."/>
            <person name="Buee M."/>
            <person name="Carver A."/>
            <person name="Chen C."/>
            <person name="Cichocki N."/>
            <person name="Clum A."/>
            <person name="Culley D."/>
            <person name="Crous P.W."/>
            <person name="Fauchery L."/>
            <person name="Girlanda M."/>
            <person name="Hayes R.D."/>
            <person name="Keri Z."/>
            <person name="LaButti K."/>
            <person name="Lipzen A."/>
            <person name="Lombard V."/>
            <person name="Magnuson J."/>
            <person name="Maillard F."/>
            <person name="Murat C."/>
            <person name="Nolan M."/>
            <person name="Ohm R.A."/>
            <person name="Pangilinan J."/>
            <person name="Pereira M.F."/>
            <person name="Perotto S."/>
            <person name="Peter M."/>
            <person name="Pfister S."/>
            <person name="Riley R."/>
            <person name="Sitrit Y."/>
            <person name="Stielow J.B."/>
            <person name="Szollosi G."/>
            <person name="Zifcakova L."/>
            <person name="Stursova M."/>
            <person name="Spatafora J.W."/>
            <person name="Tedersoo L."/>
            <person name="Vaario L.M."/>
            <person name="Yamada A."/>
            <person name="Yan M."/>
            <person name="Wang P."/>
            <person name="Xu J."/>
            <person name="Bruns T."/>
            <person name="Baldrian P."/>
            <person name="Vilgalys R."/>
            <person name="Dunand C."/>
            <person name="Henrissat B."/>
            <person name="Grigoriev I.V."/>
            <person name="Hibbett D."/>
            <person name="Nagy L.G."/>
            <person name="Martin F.M."/>
        </authorList>
    </citation>
    <scope>NUCLEOTIDE SEQUENCE</scope>
    <source>
        <strain evidence="2">Prilba</strain>
    </source>
</reference>
<name>A0A9P5JYP5_9AGAM</name>
<keyword evidence="3" id="KW-1185">Reference proteome</keyword>
<evidence type="ECO:0000256" key="1">
    <source>
        <dbReference type="SAM" id="MobiDB-lite"/>
    </source>
</evidence>
<feature type="compositionally biased region" description="Low complexity" evidence="1">
    <location>
        <begin position="103"/>
        <end position="119"/>
    </location>
</feature>
<dbReference type="Proteomes" id="UP000759537">
    <property type="component" value="Unassembled WGS sequence"/>
</dbReference>
<dbReference type="OrthoDB" id="8922241at2759"/>
<evidence type="ECO:0000313" key="3">
    <source>
        <dbReference type="Proteomes" id="UP000759537"/>
    </source>
</evidence>